<gene>
    <name evidence="2" type="ORF">OH76DRAFT_597702</name>
</gene>
<evidence type="ECO:0000256" key="1">
    <source>
        <dbReference type="SAM" id="MobiDB-lite"/>
    </source>
</evidence>
<organism evidence="2 3">
    <name type="scientific">Lentinus brumalis</name>
    <dbReference type="NCBI Taxonomy" id="2498619"/>
    <lineage>
        <taxon>Eukaryota</taxon>
        <taxon>Fungi</taxon>
        <taxon>Dikarya</taxon>
        <taxon>Basidiomycota</taxon>
        <taxon>Agaricomycotina</taxon>
        <taxon>Agaricomycetes</taxon>
        <taxon>Polyporales</taxon>
        <taxon>Polyporaceae</taxon>
        <taxon>Lentinus</taxon>
    </lineage>
</organism>
<evidence type="ECO:0000313" key="3">
    <source>
        <dbReference type="Proteomes" id="UP000256964"/>
    </source>
</evidence>
<reference evidence="2 3" key="1">
    <citation type="journal article" date="2018" name="Biotechnol. Biofuels">
        <title>Integrative visual omics of the white-rot fungus Polyporus brumalis exposes the biotechnological potential of its oxidative enzymes for delignifying raw plant biomass.</title>
        <authorList>
            <person name="Miyauchi S."/>
            <person name="Rancon A."/>
            <person name="Drula E."/>
            <person name="Hage H."/>
            <person name="Chaduli D."/>
            <person name="Favel A."/>
            <person name="Grisel S."/>
            <person name="Henrissat B."/>
            <person name="Herpoel-Gimbert I."/>
            <person name="Ruiz-Duenas F.J."/>
            <person name="Chevret D."/>
            <person name="Hainaut M."/>
            <person name="Lin J."/>
            <person name="Wang M."/>
            <person name="Pangilinan J."/>
            <person name="Lipzen A."/>
            <person name="Lesage-Meessen L."/>
            <person name="Navarro D."/>
            <person name="Riley R."/>
            <person name="Grigoriev I.V."/>
            <person name="Zhou S."/>
            <person name="Raouche S."/>
            <person name="Rosso M.N."/>
        </authorList>
    </citation>
    <scope>NUCLEOTIDE SEQUENCE [LARGE SCALE GENOMIC DNA]</scope>
    <source>
        <strain evidence="2 3">BRFM 1820</strain>
    </source>
</reference>
<proteinExistence type="predicted"/>
<protein>
    <submittedName>
        <fullName evidence="2">Uncharacterized protein</fullName>
    </submittedName>
</protein>
<evidence type="ECO:0000313" key="2">
    <source>
        <dbReference type="EMBL" id="RDX56118.1"/>
    </source>
</evidence>
<dbReference type="AlphaFoldDB" id="A0A371DUG4"/>
<dbReference type="EMBL" id="KZ857381">
    <property type="protein sequence ID" value="RDX56118.1"/>
    <property type="molecule type" value="Genomic_DNA"/>
</dbReference>
<sequence length="73" mass="7955">MSYTGHRTKADVASVVRRNAHRVPAPGTGRMQRAGGRGSGPESRSVVCTLHTHRRVLSDVLHRALRGCRSPRA</sequence>
<keyword evidence="3" id="KW-1185">Reference proteome</keyword>
<name>A0A371DUG4_9APHY</name>
<dbReference type="Proteomes" id="UP000256964">
    <property type="component" value="Unassembled WGS sequence"/>
</dbReference>
<accession>A0A371DUG4</accession>
<feature type="region of interest" description="Disordered" evidence="1">
    <location>
        <begin position="1"/>
        <end position="45"/>
    </location>
</feature>